<comment type="caution">
    <text evidence="8">The sequence shown here is derived from an EMBL/GenBank/DDBJ whole genome shotgun (WGS) entry which is preliminary data.</text>
</comment>
<evidence type="ECO:0000259" key="7">
    <source>
        <dbReference type="PROSITE" id="PS50071"/>
    </source>
</evidence>
<protein>
    <recommendedName>
        <fullName evidence="7">Homeobox domain-containing protein</fullName>
    </recommendedName>
</protein>
<feature type="compositionally biased region" description="Acidic residues" evidence="6">
    <location>
        <begin position="392"/>
        <end position="405"/>
    </location>
</feature>
<sequence length="611" mass="69417">MYRPSTNRDFRSCFASTRPYYLNLSSLHPLSTTTSISQWTACLDNNVPFEQAAVDLRSPQPCWSAQKLHDAVPAAPSWSLFSPPNYNLTTLAVDTTTTTSSSSPTATYCSPITMDDDLASVFPSDPLPPTAALDPGTVDEYLGMKLFPTDDYADSISCAVQTIQTTPSLLAKEEHASDKLFWDRLCPFPPFSPELEVSSFGQVTERAMAFMSRSPLLLHSPLPSPPSTDIESVHSHSSNRSTFEGDLGDYPAENGNDPAVVNPMQLWQVDPVCDTHPLFETFNQLNTLTNLPRGSLSNLLGSMLDNVAVTLRSWPQQRTSQYPGDNTIRAHIHQLLCKLKDFVAYQEETHGFVRYSTLLQELQDLVLYQGHYSQSNMEVSTKDADTVWPSSSEEEEEEQEDEDYVDTYSKGRRRDMWKRTMQEEVPCLPESDDQDAASNADDRVRAKVASPVYTVEEEEEEDDEEEEDEDEEDEEVDVMSEDDEDYETISYSSSRRSSSHSGRKTRKNYKPEQTKILMTFYLTHDGNTPDVKSKAYLAKETSLSVGQISTWFQNARRRQKDKLQKFKELSETYPEDVYDYNSFTRFTEHKCENAKKRRSSEQHVPAVKRRK</sequence>
<feature type="domain" description="Homeobox" evidence="7">
    <location>
        <begin position="500"/>
        <end position="562"/>
    </location>
</feature>
<feature type="region of interest" description="Disordered" evidence="6">
    <location>
        <begin position="376"/>
        <end position="408"/>
    </location>
</feature>
<keyword evidence="9" id="KW-1185">Reference proteome</keyword>
<dbReference type="EMBL" id="JABAYA010000155">
    <property type="protein sequence ID" value="KAF7723344.1"/>
    <property type="molecule type" value="Genomic_DNA"/>
</dbReference>
<dbReference type="InterPro" id="IPR009057">
    <property type="entry name" value="Homeodomain-like_sf"/>
</dbReference>
<feature type="compositionally biased region" description="Acidic residues" evidence="6">
    <location>
        <begin position="455"/>
        <end position="487"/>
    </location>
</feature>
<keyword evidence="1 4" id="KW-0238">DNA-binding</keyword>
<feature type="region of interest" description="Disordered" evidence="6">
    <location>
        <begin position="221"/>
        <end position="242"/>
    </location>
</feature>
<dbReference type="Gene3D" id="1.10.10.60">
    <property type="entry name" value="Homeodomain-like"/>
    <property type="match status" value="1"/>
</dbReference>
<evidence type="ECO:0000313" key="8">
    <source>
        <dbReference type="EMBL" id="KAF7723344.1"/>
    </source>
</evidence>
<dbReference type="PROSITE" id="PS00027">
    <property type="entry name" value="HOMEOBOX_1"/>
    <property type="match status" value="1"/>
</dbReference>
<comment type="subcellular location">
    <subcellularLocation>
        <location evidence="4 5">Nucleus</location>
    </subcellularLocation>
</comment>
<dbReference type="CDD" id="cd00086">
    <property type="entry name" value="homeodomain"/>
    <property type="match status" value="1"/>
</dbReference>
<feature type="region of interest" description="Disordered" evidence="6">
    <location>
        <begin position="591"/>
        <end position="611"/>
    </location>
</feature>
<evidence type="ECO:0000256" key="3">
    <source>
        <dbReference type="ARBA" id="ARBA00023242"/>
    </source>
</evidence>
<accession>A0A8H7ERG0</accession>
<evidence type="ECO:0000256" key="4">
    <source>
        <dbReference type="PROSITE-ProRule" id="PRU00108"/>
    </source>
</evidence>
<evidence type="ECO:0000256" key="5">
    <source>
        <dbReference type="RuleBase" id="RU000682"/>
    </source>
</evidence>
<dbReference type="Pfam" id="PF00046">
    <property type="entry name" value="Homeodomain"/>
    <property type="match status" value="1"/>
</dbReference>
<feature type="DNA-binding region" description="Homeobox" evidence="4">
    <location>
        <begin position="502"/>
        <end position="563"/>
    </location>
</feature>
<dbReference type="Proteomes" id="UP000605846">
    <property type="component" value="Unassembled WGS sequence"/>
</dbReference>
<reference evidence="8" key="1">
    <citation type="submission" date="2020-01" db="EMBL/GenBank/DDBJ databases">
        <title>Genome Sequencing of Three Apophysomyces-Like Fungal Strains Confirms a Novel Fungal Genus in the Mucoromycota with divergent Burkholderia-like Endosymbiotic Bacteria.</title>
        <authorList>
            <person name="Stajich J.E."/>
            <person name="Macias A.M."/>
            <person name="Carter-House D."/>
            <person name="Lovett B."/>
            <person name="Kasson L.R."/>
            <person name="Berry K."/>
            <person name="Grigoriev I."/>
            <person name="Chang Y."/>
            <person name="Spatafora J."/>
            <person name="Kasson M.T."/>
        </authorList>
    </citation>
    <scope>NUCLEOTIDE SEQUENCE</scope>
    <source>
        <strain evidence="8">NRRL A-21654</strain>
    </source>
</reference>
<dbReference type="OrthoDB" id="10056939at2759"/>
<keyword evidence="3 4" id="KW-0539">Nucleus</keyword>
<evidence type="ECO:0000256" key="1">
    <source>
        <dbReference type="ARBA" id="ARBA00023125"/>
    </source>
</evidence>
<organism evidence="8 9">
    <name type="scientific">Apophysomyces ossiformis</name>
    <dbReference type="NCBI Taxonomy" id="679940"/>
    <lineage>
        <taxon>Eukaryota</taxon>
        <taxon>Fungi</taxon>
        <taxon>Fungi incertae sedis</taxon>
        <taxon>Mucoromycota</taxon>
        <taxon>Mucoromycotina</taxon>
        <taxon>Mucoromycetes</taxon>
        <taxon>Mucorales</taxon>
        <taxon>Mucorineae</taxon>
        <taxon>Mucoraceae</taxon>
        <taxon>Apophysomyces</taxon>
    </lineage>
</organism>
<dbReference type="InterPro" id="IPR001356">
    <property type="entry name" value="HD"/>
</dbReference>
<proteinExistence type="predicted"/>
<name>A0A8H7ERG0_9FUNG</name>
<gene>
    <name evidence="8" type="ORF">EC973_002092</name>
</gene>
<dbReference type="AlphaFoldDB" id="A0A8H7ERG0"/>
<evidence type="ECO:0000256" key="6">
    <source>
        <dbReference type="SAM" id="MobiDB-lite"/>
    </source>
</evidence>
<dbReference type="GO" id="GO:0000981">
    <property type="term" value="F:DNA-binding transcription factor activity, RNA polymerase II-specific"/>
    <property type="evidence" value="ECO:0007669"/>
    <property type="project" value="InterPro"/>
</dbReference>
<evidence type="ECO:0000313" key="9">
    <source>
        <dbReference type="Proteomes" id="UP000605846"/>
    </source>
</evidence>
<feature type="region of interest" description="Disordered" evidence="6">
    <location>
        <begin position="424"/>
        <end position="511"/>
    </location>
</feature>
<keyword evidence="2 4" id="KW-0371">Homeobox</keyword>
<evidence type="ECO:0000256" key="2">
    <source>
        <dbReference type="ARBA" id="ARBA00023155"/>
    </source>
</evidence>
<dbReference type="GO" id="GO:0005634">
    <property type="term" value="C:nucleus"/>
    <property type="evidence" value="ECO:0007669"/>
    <property type="project" value="UniProtKB-SubCell"/>
</dbReference>
<dbReference type="SUPFAM" id="SSF46689">
    <property type="entry name" value="Homeodomain-like"/>
    <property type="match status" value="1"/>
</dbReference>
<dbReference type="InterPro" id="IPR017970">
    <property type="entry name" value="Homeobox_CS"/>
</dbReference>
<dbReference type="PROSITE" id="PS50071">
    <property type="entry name" value="HOMEOBOX_2"/>
    <property type="match status" value="1"/>
</dbReference>
<dbReference type="SMART" id="SM00389">
    <property type="entry name" value="HOX"/>
    <property type="match status" value="1"/>
</dbReference>
<feature type="compositionally biased region" description="Basic residues" evidence="6">
    <location>
        <begin position="497"/>
        <end position="508"/>
    </location>
</feature>
<dbReference type="GO" id="GO:0003677">
    <property type="term" value="F:DNA binding"/>
    <property type="evidence" value="ECO:0007669"/>
    <property type="project" value="UniProtKB-UniRule"/>
</dbReference>